<evidence type="ECO:0000313" key="4">
    <source>
        <dbReference type="EMBL" id="KAK3276160.1"/>
    </source>
</evidence>
<evidence type="ECO:0000256" key="1">
    <source>
        <dbReference type="SAM" id="Coils"/>
    </source>
</evidence>
<gene>
    <name evidence="4" type="ORF">CYMTET_15749</name>
</gene>
<keyword evidence="5" id="KW-1185">Reference proteome</keyword>
<evidence type="ECO:0000313" key="5">
    <source>
        <dbReference type="Proteomes" id="UP001190700"/>
    </source>
</evidence>
<feature type="coiled-coil region" evidence="1">
    <location>
        <begin position="183"/>
        <end position="325"/>
    </location>
</feature>
<dbReference type="EMBL" id="LGRX02006736">
    <property type="protein sequence ID" value="KAK3276160.1"/>
    <property type="molecule type" value="Genomic_DNA"/>
</dbReference>
<name>A0AAE0GDD4_9CHLO</name>
<accession>A0AAE0GDD4</accession>
<evidence type="ECO:0000259" key="3">
    <source>
        <dbReference type="Pfam" id="PF15821"/>
    </source>
</evidence>
<organism evidence="4 5">
    <name type="scientific">Cymbomonas tetramitiformis</name>
    <dbReference type="NCBI Taxonomy" id="36881"/>
    <lineage>
        <taxon>Eukaryota</taxon>
        <taxon>Viridiplantae</taxon>
        <taxon>Chlorophyta</taxon>
        <taxon>Pyramimonadophyceae</taxon>
        <taxon>Pyramimonadales</taxon>
        <taxon>Pyramimonadaceae</taxon>
        <taxon>Cymbomonas</taxon>
    </lineage>
</organism>
<dbReference type="PANTHER" id="PTHR23159:SF31">
    <property type="entry name" value="CENTROSOME-ASSOCIATED PROTEIN CEP250 ISOFORM X1"/>
    <property type="match status" value="1"/>
</dbReference>
<dbReference type="Pfam" id="PF15821">
    <property type="entry name" value="DUF4709"/>
    <property type="match status" value="1"/>
</dbReference>
<keyword evidence="1" id="KW-0175">Coiled coil</keyword>
<comment type="caution">
    <text evidence="4">The sequence shown here is derived from an EMBL/GenBank/DDBJ whole genome shotgun (WGS) entry which is preliminary data.</text>
</comment>
<dbReference type="Proteomes" id="UP001190700">
    <property type="component" value="Unassembled WGS sequence"/>
</dbReference>
<proteinExistence type="predicted"/>
<sequence length="588" mass="65909">MGILDDLEPPPLDLPVPVVSVASSLSANAVDNAESQTDAERGELVAGSSAPHWPASRDDHVSSFRMGRYHRRATISTQTDDSEFLKVQELRDELTSVRAELKTVKDELKDFSKLVQYEHVRMMDEKLLEVHDKVRERLTWARKDFNLKSDAQRSFYNSKLADEQTVSVGRSTREKELSISQLQRQFAKERSTLEANLERARNQLLANEREMQQLQQYNEHMEAKVTCMQFEMESADNDPRVRELREELEESTCVNNALRTELLRRQEEIKRGETLLTKLKMESVKLEQSLQQEQEAQSEIRNLSVKESEQLRQQHEAREARLRDEVNGLRGVVSGAQSDYHRECRISEIVTSRQKSAMERLKSENAALHSTVHRLQTQQQQRARGGPALEGAATETFRDSFGDTEPLSGHRRSESRADTTLTMGSGIGHMYPPSTAGSGSASSMQGGGSRGRKGRTMRVSKGDARTLEGHLMIAPHGSASGSMPGPGGLYSSMPPARATHITTNGAPASYHVESTLKEMTAVRDSIHQYQERLSTEYSAGSNTARHRHRKILPQLQLSATGTGLNSNAHMNMNMGAQTDRSHNRRGIV</sequence>
<protein>
    <recommendedName>
        <fullName evidence="3">DUF4709 domain-containing protein</fullName>
    </recommendedName>
</protein>
<dbReference type="InterPro" id="IPR031651">
    <property type="entry name" value="DUF4709"/>
</dbReference>
<feature type="region of interest" description="Disordered" evidence="2">
    <location>
        <begin position="432"/>
        <end position="458"/>
    </location>
</feature>
<feature type="region of interest" description="Disordered" evidence="2">
    <location>
        <begin position="29"/>
        <end position="57"/>
    </location>
</feature>
<evidence type="ECO:0000256" key="2">
    <source>
        <dbReference type="SAM" id="MobiDB-lite"/>
    </source>
</evidence>
<feature type="domain" description="DUF4709" evidence="3">
    <location>
        <begin position="75"/>
        <end position="163"/>
    </location>
</feature>
<reference evidence="4 5" key="1">
    <citation type="journal article" date="2015" name="Genome Biol. Evol.">
        <title>Comparative Genomics of a Bacterivorous Green Alga Reveals Evolutionary Causalities and Consequences of Phago-Mixotrophic Mode of Nutrition.</title>
        <authorList>
            <person name="Burns J.A."/>
            <person name="Paasch A."/>
            <person name="Narechania A."/>
            <person name="Kim E."/>
        </authorList>
    </citation>
    <scope>NUCLEOTIDE SEQUENCE [LARGE SCALE GENOMIC DNA]</scope>
    <source>
        <strain evidence="4 5">PLY_AMNH</strain>
    </source>
</reference>
<dbReference type="AlphaFoldDB" id="A0AAE0GDD4"/>
<dbReference type="PANTHER" id="PTHR23159">
    <property type="entry name" value="CENTROSOMAL PROTEIN 2"/>
    <property type="match status" value="1"/>
</dbReference>
<feature type="compositionally biased region" description="Low complexity" evidence="2">
    <location>
        <begin position="434"/>
        <end position="444"/>
    </location>
</feature>